<proteinExistence type="predicted"/>
<sequence length="331" mass="37276">MSFVKAEQLIDLATMAAARHTGITLDDVENRFSVSKRTAQRMLHTLEMKFSETITSLDDSGRKRWRLPAAPLRDLLTLLPDELAALDLAVETMKRSGLTIEAEQLLTLREKVMALVPRAKAARLETDHEALLEAQGLAARPGPRPKIDRKIAAAIAEAIKACLILEVTYQARNESQATVRRLAPYGLLTGIRRYLVARPADDKETLVRLYVMERISDAKATSERFARDPSFNLKAFAHRSFGVFQNPQEYGEVVWRFSPRAAAHARGFEFHPSQQAEDQPDGSLIVRFKASGHLEMAWYLYMWGAEVEILEPAALREMVADHRRTDFPGLP</sequence>
<dbReference type="Proteomes" id="UP000005952">
    <property type="component" value="Chromosome"/>
</dbReference>
<dbReference type="InterPro" id="IPR057727">
    <property type="entry name" value="WCX_dom"/>
</dbReference>
<dbReference type="InterPro" id="IPR051534">
    <property type="entry name" value="CBASS_pafABC_assoc_protein"/>
</dbReference>
<keyword evidence="4" id="KW-1185">Reference proteome</keyword>
<evidence type="ECO:0000259" key="2">
    <source>
        <dbReference type="Pfam" id="PF25583"/>
    </source>
</evidence>
<dbReference type="PROSITE" id="PS52050">
    <property type="entry name" value="WYL"/>
    <property type="match status" value="1"/>
</dbReference>
<dbReference type="Pfam" id="PF25583">
    <property type="entry name" value="WCX"/>
    <property type="match status" value="1"/>
</dbReference>
<evidence type="ECO:0000259" key="1">
    <source>
        <dbReference type="Pfam" id="PF13280"/>
    </source>
</evidence>
<feature type="domain" description="WCX" evidence="2">
    <location>
        <begin position="252"/>
        <end position="321"/>
    </location>
</feature>
<feature type="domain" description="WYL" evidence="1">
    <location>
        <begin position="152"/>
        <end position="219"/>
    </location>
</feature>
<dbReference type="AlphaFoldDB" id="N0BEY1"/>
<dbReference type="STRING" id="670307.HYPDE_35043"/>
<dbReference type="InterPro" id="IPR026881">
    <property type="entry name" value="WYL_dom"/>
</dbReference>
<dbReference type="PANTHER" id="PTHR34580:SF1">
    <property type="entry name" value="PROTEIN PAFC"/>
    <property type="match status" value="1"/>
</dbReference>
<protein>
    <submittedName>
        <fullName evidence="3">Transcriptional regulator</fullName>
    </submittedName>
</protein>
<dbReference type="PANTHER" id="PTHR34580">
    <property type="match status" value="1"/>
</dbReference>
<dbReference type="eggNOG" id="COG2378">
    <property type="taxonomic scope" value="Bacteria"/>
</dbReference>
<dbReference type="KEGG" id="hdt:HYPDE_35043"/>
<evidence type="ECO:0000313" key="3">
    <source>
        <dbReference type="EMBL" id="AGK58680.1"/>
    </source>
</evidence>
<organism evidence="3 4">
    <name type="scientific">Hyphomicrobium denitrificans 1NES1</name>
    <dbReference type="NCBI Taxonomy" id="670307"/>
    <lineage>
        <taxon>Bacteria</taxon>
        <taxon>Pseudomonadati</taxon>
        <taxon>Pseudomonadota</taxon>
        <taxon>Alphaproteobacteria</taxon>
        <taxon>Hyphomicrobiales</taxon>
        <taxon>Hyphomicrobiaceae</taxon>
        <taxon>Hyphomicrobium</taxon>
    </lineage>
</organism>
<dbReference type="EMBL" id="CP005587">
    <property type="protein sequence ID" value="AGK58680.1"/>
    <property type="molecule type" value="Genomic_DNA"/>
</dbReference>
<accession>N0BEY1</accession>
<reference evidence="3 4" key="1">
    <citation type="journal article" date="2013" name="Genome Announc.">
        <title>Genome sequences for three denitrifying bacterial strains isolated from a uranium- and nitrate-contaminated subsurface environment.</title>
        <authorList>
            <person name="Venkatramanan R."/>
            <person name="Prakash O."/>
            <person name="Woyke T."/>
            <person name="Chain P."/>
            <person name="Goodwin L.A."/>
            <person name="Watson D."/>
            <person name="Brooks S."/>
            <person name="Kostka J.E."/>
            <person name="Green S.J."/>
        </authorList>
    </citation>
    <scope>NUCLEOTIDE SEQUENCE [LARGE SCALE GENOMIC DNA]</scope>
    <source>
        <strain evidence="3 4">1NES1</strain>
    </source>
</reference>
<dbReference type="HOGENOM" id="CLU_041141_4_1_5"/>
<name>N0BEY1_9HYPH</name>
<evidence type="ECO:0000313" key="4">
    <source>
        <dbReference type="Proteomes" id="UP000005952"/>
    </source>
</evidence>
<dbReference type="Pfam" id="PF13280">
    <property type="entry name" value="WYL"/>
    <property type="match status" value="1"/>
</dbReference>
<gene>
    <name evidence="3" type="ORF">HYPDE_35043</name>
</gene>